<organism evidence="2 3">
    <name type="scientific">Gemelliphila asaccharolytica</name>
    <dbReference type="NCBI Taxonomy" id="502393"/>
    <lineage>
        <taxon>Bacteria</taxon>
        <taxon>Bacillati</taxon>
        <taxon>Bacillota</taxon>
        <taxon>Bacilli</taxon>
        <taxon>Bacillales</taxon>
        <taxon>Gemellaceae</taxon>
        <taxon>Gemelliphila</taxon>
    </lineage>
</organism>
<feature type="transmembrane region" description="Helical" evidence="1">
    <location>
        <begin position="31"/>
        <end position="52"/>
    </location>
</feature>
<evidence type="ECO:0000313" key="3">
    <source>
        <dbReference type="Proteomes" id="UP000070467"/>
    </source>
</evidence>
<keyword evidence="1" id="KW-0812">Transmembrane</keyword>
<dbReference type="EMBL" id="LSDB01000027">
    <property type="protein sequence ID" value="KXB57919.1"/>
    <property type="molecule type" value="Genomic_DNA"/>
</dbReference>
<reference evidence="2 3" key="1">
    <citation type="submission" date="2016-01" db="EMBL/GenBank/DDBJ databases">
        <authorList>
            <person name="Mitreva M."/>
            <person name="Pepin K.H."/>
            <person name="Mihindukulasuriya K.A."/>
            <person name="Fulton R."/>
            <person name="Fronick C."/>
            <person name="O'Laughlin M."/>
            <person name="Miner T."/>
            <person name="Herter B."/>
            <person name="Rosa B.A."/>
            <person name="Cordes M."/>
            <person name="Tomlinson C."/>
            <person name="Wollam A."/>
            <person name="Palsikar V.B."/>
            <person name="Mardis E.R."/>
            <person name="Wilson R.K."/>
        </authorList>
    </citation>
    <scope>NUCLEOTIDE SEQUENCE [LARGE SCALE GENOMIC DNA]</scope>
    <source>
        <strain evidence="2 3">KA00071</strain>
    </source>
</reference>
<sequence>MCKIIVHRSFREETSFKIKKRNINIKDKKNTFFIVGIFCLYKIIAHIESFFYL</sequence>
<dbReference type="Proteomes" id="UP000070467">
    <property type="component" value="Unassembled WGS sequence"/>
</dbReference>
<proteinExistence type="predicted"/>
<name>A0ABR5TLP8_9BACL</name>
<keyword evidence="3" id="KW-1185">Reference proteome</keyword>
<comment type="caution">
    <text evidence="2">The sequence shown here is derived from an EMBL/GenBank/DDBJ whole genome shotgun (WGS) entry which is preliminary data.</text>
</comment>
<keyword evidence="1" id="KW-1133">Transmembrane helix</keyword>
<protein>
    <submittedName>
        <fullName evidence="2">Uncharacterized protein</fullName>
    </submittedName>
</protein>
<gene>
    <name evidence="2" type="ORF">HMPREF1871_00727</name>
</gene>
<evidence type="ECO:0000256" key="1">
    <source>
        <dbReference type="SAM" id="Phobius"/>
    </source>
</evidence>
<keyword evidence="1" id="KW-0472">Membrane</keyword>
<accession>A0ABR5TLP8</accession>
<evidence type="ECO:0000313" key="2">
    <source>
        <dbReference type="EMBL" id="KXB57919.1"/>
    </source>
</evidence>